<evidence type="ECO:0000256" key="1">
    <source>
        <dbReference type="SAM" id="MobiDB-lite"/>
    </source>
</evidence>
<comment type="caution">
    <text evidence="2">The sequence shown here is derived from an EMBL/GenBank/DDBJ whole genome shotgun (WGS) entry which is preliminary data.</text>
</comment>
<feature type="compositionally biased region" description="Basic and acidic residues" evidence="1">
    <location>
        <begin position="1"/>
        <end position="11"/>
    </location>
</feature>
<organism evidence="2 3">
    <name type="scientific">Streptomyces xiangluensis</name>
    <dbReference type="NCBI Taxonomy" id="2665720"/>
    <lineage>
        <taxon>Bacteria</taxon>
        <taxon>Bacillati</taxon>
        <taxon>Actinomycetota</taxon>
        <taxon>Actinomycetes</taxon>
        <taxon>Kitasatosporales</taxon>
        <taxon>Streptomycetaceae</taxon>
        <taxon>Streptomyces</taxon>
    </lineage>
</organism>
<accession>A0ABV8YX79</accession>
<sequence length="143" mass="15634">MPEHDEADRGEQTPAPTSPSAQIPRRIRAVGPGWQPVLARLHDQLTALCPGYRLADVKEKLGGLRVYVDALGSGERDAVRSLIKAAEAEAAVTCEFCGAPGRTRRRGDAPHGWLKTVCDSCHRAWSAHQIMLVNGSVWQRRST</sequence>
<dbReference type="RefSeq" id="WP_386348120.1">
    <property type="nucleotide sequence ID" value="NZ_JBHSFG010000059.1"/>
</dbReference>
<name>A0ABV8YX79_9ACTN</name>
<dbReference type="Proteomes" id="UP001596012">
    <property type="component" value="Unassembled WGS sequence"/>
</dbReference>
<dbReference type="EMBL" id="JBHSFG010000059">
    <property type="protein sequence ID" value="MFC4469329.1"/>
    <property type="molecule type" value="Genomic_DNA"/>
</dbReference>
<feature type="region of interest" description="Disordered" evidence="1">
    <location>
        <begin position="1"/>
        <end position="25"/>
    </location>
</feature>
<keyword evidence="3" id="KW-1185">Reference proteome</keyword>
<reference evidence="3" key="1">
    <citation type="journal article" date="2019" name="Int. J. Syst. Evol. Microbiol.">
        <title>The Global Catalogue of Microorganisms (GCM) 10K type strain sequencing project: providing services to taxonomists for standard genome sequencing and annotation.</title>
        <authorList>
            <consortium name="The Broad Institute Genomics Platform"/>
            <consortium name="The Broad Institute Genome Sequencing Center for Infectious Disease"/>
            <person name="Wu L."/>
            <person name="Ma J."/>
        </authorList>
    </citation>
    <scope>NUCLEOTIDE SEQUENCE [LARGE SCALE GENOMIC DNA]</scope>
    <source>
        <strain evidence="3">DT43</strain>
    </source>
</reference>
<protein>
    <submittedName>
        <fullName evidence="2">Uncharacterized protein</fullName>
    </submittedName>
</protein>
<proteinExistence type="predicted"/>
<gene>
    <name evidence="2" type="ORF">ACFPH6_33260</name>
</gene>
<evidence type="ECO:0000313" key="3">
    <source>
        <dbReference type="Proteomes" id="UP001596012"/>
    </source>
</evidence>
<evidence type="ECO:0000313" key="2">
    <source>
        <dbReference type="EMBL" id="MFC4469329.1"/>
    </source>
</evidence>